<proteinExistence type="predicted"/>
<sequence>MPEQPAREQIPVPARLACPAECRADHRRRAHHDRLLDVETDPDAIVELFETAVTWAELEYPEDTTLPPARWVEFAEKHRWRDPERALRIFSLAADAALRGARTAAPVAALGRAVGMDPGIVAGDGICPTLAPATPPRHLRVAP</sequence>
<evidence type="ECO:0000313" key="2">
    <source>
        <dbReference type="Proteomes" id="UP001500325"/>
    </source>
</evidence>
<reference evidence="2" key="1">
    <citation type="journal article" date="2019" name="Int. J. Syst. Evol. Microbiol.">
        <title>The Global Catalogue of Microorganisms (GCM) 10K type strain sequencing project: providing services to taxonomists for standard genome sequencing and annotation.</title>
        <authorList>
            <consortium name="The Broad Institute Genomics Platform"/>
            <consortium name="The Broad Institute Genome Sequencing Center for Infectious Disease"/>
            <person name="Wu L."/>
            <person name="Ma J."/>
        </authorList>
    </citation>
    <scope>NUCLEOTIDE SEQUENCE [LARGE SCALE GENOMIC DNA]</scope>
    <source>
        <strain evidence="2">JCM 18055</strain>
    </source>
</reference>
<evidence type="ECO:0000313" key="1">
    <source>
        <dbReference type="EMBL" id="GAA4674992.1"/>
    </source>
</evidence>
<comment type="caution">
    <text evidence="1">The sequence shown here is derived from an EMBL/GenBank/DDBJ whole genome shotgun (WGS) entry which is preliminary data.</text>
</comment>
<gene>
    <name evidence="1" type="ORF">GCM10023215_03470</name>
</gene>
<dbReference type="Proteomes" id="UP001500325">
    <property type="component" value="Unassembled WGS sequence"/>
</dbReference>
<dbReference type="RefSeq" id="WP_345377836.1">
    <property type="nucleotide sequence ID" value="NZ_BAABIC010000001.1"/>
</dbReference>
<dbReference type="EMBL" id="BAABIC010000001">
    <property type="protein sequence ID" value="GAA4674992.1"/>
    <property type="molecule type" value="Genomic_DNA"/>
</dbReference>
<organism evidence="1 2">
    <name type="scientific">Pseudonocardia yuanmonensis</name>
    <dbReference type="NCBI Taxonomy" id="1095914"/>
    <lineage>
        <taxon>Bacteria</taxon>
        <taxon>Bacillati</taxon>
        <taxon>Actinomycetota</taxon>
        <taxon>Actinomycetes</taxon>
        <taxon>Pseudonocardiales</taxon>
        <taxon>Pseudonocardiaceae</taxon>
        <taxon>Pseudonocardia</taxon>
    </lineage>
</organism>
<keyword evidence="2" id="KW-1185">Reference proteome</keyword>
<name>A0ABP8W026_9PSEU</name>
<accession>A0ABP8W026</accession>
<protein>
    <submittedName>
        <fullName evidence="1">Uncharacterized protein</fullName>
    </submittedName>
</protein>